<evidence type="ECO:0000256" key="1">
    <source>
        <dbReference type="SAM" id="MobiDB-lite"/>
    </source>
</evidence>
<feature type="compositionally biased region" description="Low complexity" evidence="1">
    <location>
        <begin position="106"/>
        <end position="119"/>
    </location>
</feature>
<organism evidence="2 3">
    <name type="scientific">Eumeta variegata</name>
    <name type="common">Bagworm moth</name>
    <name type="synonym">Eumeta japonica</name>
    <dbReference type="NCBI Taxonomy" id="151549"/>
    <lineage>
        <taxon>Eukaryota</taxon>
        <taxon>Metazoa</taxon>
        <taxon>Ecdysozoa</taxon>
        <taxon>Arthropoda</taxon>
        <taxon>Hexapoda</taxon>
        <taxon>Insecta</taxon>
        <taxon>Pterygota</taxon>
        <taxon>Neoptera</taxon>
        <taxon>Endopterygota</taxon>
        <taxon>Lepidoptera</taxon>
        <taxon>Glossata</taxon>
        <taxon>Ditrysia</taxon>
        <taxon>Tineoidea</taxon>
        <taxon>Psychidae</taxon>
        <taxon>Oiketicinae</taxon>
        <taxon>Eumeta</taxon>
    </lineage>
</organism>
<evidence type="ECO:0000313" key="2">
    <source>
        <dbReference type="EMBL" id="GBP56024.1"/>
    </source>
</evidence>
<dbReference type="Proteomes" id="UP000299102">
    <property type="component" value="Unassembled WGS sequence"/>
</dbReference>
<dbReference type="EMBL" id="BGZK01000683">
    <property type="protein sequence ID" value="GBP56024.1"/>
    <property type="molecule type" value="Genomic_DNA"/>
</dbReference>
<feature type="region of interest" description="Disordered" evidence="1">
    <location>
        <begin position="26"/>
        <end position="120"/>
    </location>
</feature>
<evidence type="ECO:0000313" key="3">
    <source>
        <dbReference type="Proteomes" id="UP000299102"/>
    </source>
</evidence>
<keyword evidence="3" id="KW-1185">Reference proteome</keyword>
<reference evidence="2 3" key="1">
    <citation type="journal article" date="2019" name="Commun. Biol.">
        <title>The bagworm genome reveals a unique fibroin gene that provides high tensile strength.</title>
        <authorList>
            <person name="Kono N."/>
            <person name="Nakamura H."/>
            <person name="Ohtoshi R."/>
            <person name="Tomita M."/>
            <person name="Numata K."/>
            <person name="Arakawa K."/>
        </authorList>
    </citation>
    <scope>NUCLEOTIDE SEQUENCE [LARGE SCALE GENOMIC DNA]</scope>
</reference>
<name>A0A4C1X0Z1_EUMVA</name>
<proteinExistence type="predicted"/>
<gene>
    <name evidence="2" type="ORF">EVAR_97445_1</name>
</gene>
<protein>
    <submittedName>
        <fullName evidence="2">Uncharacterized protein</fullName>
    </submittedName>
</protein>
<accession>A0A4C1X0Z1</accession>
<sequence length="139" mass="15110">MSSVSFFILENSNRLTLFFPTYKTIISPPRQSTSGRKCAGRRQQINGQHFRAGPSRPPPEVLSPPPAPSPATSHAVVNSAPARKEAGATGKIPHTQNEDMKNVFRSESGSSGDSIPSPIAQSPFYQLLSYQKSHSYLRG</sequence>
<feature type="compositionally biased region" description="Pro residues" evidence="1">
    <location>
        <begin position="55"/>
        <end position="69"/>
    </location>
</feature>
<dbReference type="AlphaFoldDB" id="A0A4C1X0Z1"/>
<comment type="caution">
    <text evidence="2">The sequence shown here is derived from an EMBL/GenBank/DDBJ whole genome shotgun (WGS) entry which is preliminary data.</text>
</comment>